<reference evidence="1 2" key="1">
    <citation type="submission" date="2017-11" db="EMBL/GenBank/DDBJ databases">
        <title>Isolation and Characterization of Family Methanocellaceae Species from Potential Methane Hydrate Area Offshore Southwestern Taiwan.</title>
        <authorList>
            <person name="Zhang W.-L."/>
            <person name="Chen W.-C."/>
            <person name="Lai M.-C."/>
            <person name="Chen S.-C."/>
        </authorList>
    </citation>
    <scope>NUCLEOTIDE SEQUENCE [LARGE SCALE GENOMIC DNA]</scope>
    <source>
        <strain evidence="1 2">CWC-04</strain>
    </source>
</reference>
<gene>
    <name evidence="1" type="ORF">CUJ83_08940</name>
</gene>
<dbReference type="Proteomes" id="UP001320159">
    <property type="component" value="Unassembled WGS sequence"/>
</dbReference>
<protein>
    <submittedName>
        <fullName evidence="1">Uncharacterized protein</fullName>
    </submittedName>
</protein>
<name>A0AAP2W6C0_9EURY</name>
<proteinExistence type="predicted"/>
<sequence length="84" mass="9802">MIKVVELMLDDEFDDVNKLKMCYLHGLEQYLSERGYELIPIDHTEWYSFERKILVDTDAPSNMIDTALDMENKKQKSAMGVLVS</sequence>
<dbReference type="RefSeq" id="WP_230741972.1">
    <property type="nucleotide sequence ID" value="NZ_PGCK01000007.1"/>
</dbReference>
<evidence type="ECO:0000313" key="2">
    <source>
        <dbReference type="Proteomes" id="UP001320159"/>
    </source>
</evidence>
<evidence type="ECO:0000313" key="1">
    <source>
        <dbReference type="EMBL" id="MCD1295122.1"/>
    </source>
</evidence>
<organism evidence="1 2">
    <name type="scientific">Methanooceanicella nereidis</name>
    <dbReference type="NCBI Taxonomy" id="2052831"/>
    <lineage>
        <taxon>Archaea</taxon>
        <taxon>Methanobacteriati</taxon>
        <taxon>Methanobacteriota</taxon>
        <taxon>Stenosarchaea group</taxon>
        <taxon>Methanomicrobia</taxon>
        <taxon>Methanocellales</taxon>
        <taxon>Methanocellaceae</taxon>
        <taxon>Methanooceanicella</taxon>
    </lineage>
</organism>
<accession>A0AAP2W6C0</accession>
<dbReference type="EMBL" id="PGCK01000007">
    <property type="protein sequence ID" value="MCD1295122.1"/>
    <property type="molecule type" value="Genomic_DNA"/>
</dbReference>
<comment type="caution">
    <text evidence="1">The sequence shown here is derived from an EMBL/GenBank/DDBJ whole genome shotgun (WGS) entry which is preliminary data.</text>
</comment>
<keyword evidence="2" id="KW-1185">Reference proteome</keyword>
<dbReference type="AlphaFoldDB" id="A0AAP2W6C0"/>